<feature type="chain" id="PRO_5014566646" description="Secreted protein" evidence="1">
    <location>
        <begin position="20"/>
        <end position="286"/>
    </location>
</feature>
<dbReference type="HOGENOM" id="CLU_974042_0_0_1"/>
<reference evidence="3" key="2">
    <citation type="submission" date="2020-05" db="UniProtKB">
        <authorList>
            <consortium name="EnsemblMetazoa"/>
        </authorList>
    </citation>
    <scope>IDENTIFICATION</scope>
    <source>
        <strain evidence="3">JHB</strain>
    </source>
</reference>
<keyword evidence="4" id="KW-1185">Reference proteome</keyword>
<name>B0WD34_CULQU</name>
<reference evidence="2" key="1">
    <citation type="submission" date="2007-03" db="EMBL/GenBank/DDBJ databases">
        <title>Annotation of Culex pipiens quinquefasciatus.</title>
        <authorList>
            <consortium name="The Broad Institute Genome Sequencing Platform"/>
            <person name="Atkinson P.W."/>
            <person name="Hemingway J."/>
            <person name="Christensen B.M."/>
            <person name="Higgs S."/>
            <person name="Kodira C."/>
            <person name="Hannick L."/>
            <person name="Megy K."/>
            <person name="O'Leary S."/>
            <person name="Pearson M."/>
            <person name="Haas B.J."/>
            <person name="Mauceli E."/>
            <person name="Wortman J.R."/>
            <person name="Lee N.H."/>
            <person name="Guigo R."/>
            <person name="Stanke M."/>
            <person name="Alvarado L."/>
            <person name="Amedeo P."/>
            <person name="Antoine C.H."/>
            <person name="Arensburger P."/>
            <person name="Bidwell S.L."/>
            <person name="Crawford M."/>
            <person name="Camaro F."/>
            <person name="Devon K."/>
            <person name="Engels R."/>
            <person name="Hammond M."/>
            <person name="Howarth C."/>
            <person name="Koehrsen M."/>
            <person name="Lawson D."/>
            <person name="Montgomery P."/>
            <person name="Nene V."/>
            <person name="Nusbaum C."/>
            <person name="Puiu D."/>
            <person name="Romero-Severson J."/>
            <person name="Severson D.W."/>
            <person name="Shumway M."/>
            <person name="Sisk P."/>
            <person name="Stolte C."/>
            <person name="Zeng Q."/>
            <person name="Eisenstadt E."/>
            <person name="Fraser-Liggett C."/>
            <person name="Strausberg R."/>
            <person name="Galagan J."/>
            <person name="Birren B."/>
            <person name="Collins F.H."/>
        </authorList>
    </citation>
    <scope>NUCLEOTIDE SEQUENCE [LARGE SCALE GENOMIC DNA]</scope>
    <source>
        <strain evidence="2">JHB</strain>
    </source>
</reference>
<dbReference type="EnsemblMetazoa" id="CPIJ004977-RA">
    <property type="protein sequence ID" value="CPIJ004977-PA"/>
    <property type="gene ID" value="CPIJ004977"/>
</dbReference>
<evidence type="ECO:0000313" key="3">
    <source>
        <dbReference type="EnsemblMetazoa" id="CPIJ004977-PA"/>
    </source>
</evidence>
<dbReference type="VEuPathDB" id="VectorBase:CQUJHB011215"/>
<sequence length="286" mass="31107">MNCWLTVIFLVASSGGVTSLYSAISVGSAGLATMATNLQSLSVVMSNYYLALNAGHILVKGSLNNLADYVNVTYAAFYKAYAANHSNGYLTDNYAASFNNTIAFSEIMVNLPIEMDFAAVADNLKQAIDSIFQSYSTSLYSMNSYDQTFAQDKCVARNATQMSQIPNSLGKLGPCLQQEVNTAQAITPLAVSTIRVIKGDLIAFNNLLQICQPTSASCVEMFFTMLSDNLNSIQNGLDLVKKYLETTVLDEKTRNTFCGELLRFDIQDAVSNLQSTVSNCAYPQMT</sequence>
<proteinExistence type="predicted"/>
<gene>
    <name evidence="3" type="primary">6036583</name>
    <name evidence="2" type="ORF">CpipJ_CPIJ004977</name>
</gene>
<evidence type="ECO:0000313" key="4">
    <source>
        <dbReference type="Proteomes" id="UP000002320"/>
    </source>
</evidence>
<dbReference type="VEuPathDB" id="VectorBase:CPIJ004977"/>
<accession>B0WD34</accession>
<protein>
    <recommendedName>
        <fullName evidence="5">Secreted protein</fullName>
    </recommendedName>
</protein>
<dbReference type="eggNOG" id="ENOG502R7W4">
    <property type="taxonomic scope" value="Eukaryota"/>
</dbReference>
<evidence type="ECO:0000313" key="2">
    <source>
        <dbReference type="EMBL" id="EDS44169.1"/>
    </source>
</evidence>
<feature type="signal peptide" evidence="1">
    <location>
        <begin position="1"/>
        <end position="19"/>
    </location>
</feature>
<dbReference type="Proteomes" id="UP000002320">
    <property type="component" value="Unassembled WGS sequence"/>
</dbReference>
<dbReference type="OrthoDB" id="7763457at2759"/>
<dbReference type="EMBL" id="DS231893">
    <property type="protein sequence ID" value="EDS44169.1"/>
    <property type="molecule type" value="Genomic_DNA"/>
</dbReference>
<organism>
    <name type="scientific">Culex quinquefasciatus</name>
    <name type="common">Southern house mosquito</name>
    <name type="synonym">Culex pungens</name>
    <dbReference type="NCBI Taxonomy" id="7176"/>
    <lineage>
        <taxon>Eukaryota</taxon>
        <taxon>Metazoa</taxon>
        <taxon>Ecdysozoa</taxon>
        <taxon>Arthropoda</taxon>
        <taxon>Hexapoda</taxon>
        <taxon>Insecta</taxon>
        <taxon>Pterygota</taxon>
        <taxon>Neoptera</taxon>
        <taxon>Endopterygota</taxon>
        <taxon>Diptera</taxon>
        <taxon>Nematocera</taxon>
        <taxon>Culicoidea</taxon>
        <taxon>Culicidae</taxon>
        <taxon>Culicinae</taxon>
        <taxon>Culicini</taxon>
        <taxon>Culex</taxon>
        <taxon>Culex</taxon>
    </lineage>
</organism>
<evidence type="ECO:0000256" key="1">
    <source>
        <dbReference type="SAM" id="SignalP"/>
    </source>
</evidence>
<evidence type="ECO:0008006" key="5">
    <source>
        <dbReference type="Google" id="ProtNLM"/>
    </source>
</evidence>
<dbReference type="AlphaFoldDB" id="B0WD34"/>
<dbReference type="InParanoid" id="B0WD34"/>
<dbReference type="KEGG" id="cqu:CpipJ_CPIJ004977"/>
<keyword evidence="1" id="KW-0732">Signal</keyword>